<comment type="caution">
    <text evidence="15">The sequence shown here is derived from an EMBL/GenBank/DDBJ whole genome shotgun (WGS) entry which is preliminary data.</text>
</comment>
<keyword evidence="14" id="KW-0961">Cell wall biogenesis/degradation</keyword>
<dbReference type="AlphaFoldDB" id="A0A840RB12"/>
<dbReference type="GO" id="GO:0050380">
    <property type="term" value="F:undecaprenyl-diphosphatase activity"/>
    <property type="evidence" value="ECO:0007669"/>
    <property type="project" value="UniProtKB-UniRule"/>
</dbReference>
<feature type="transmembrane region" description="Helical" evidence="14">
    <location>
        <begin position="87"/>
        <end position="108"/>
    </location>
</feature>
<gene>
    <name evidence="14" type="primary">uppP</name>
    <name evidence="15" type="ORF">HNQ50_001257</name>
</gene>
<evidence type="ECO:0000256" key="4">
    <source>
        <dbReference type="ARBA" id="ARBA00021581"/>
    </source>
</evidence>
<evidence type="ECO:0000256" key="1">
    <source>
        <dbReference type="ARBA" id="ARBA00004651"/>
    </source>
</evidence>
<dbReference type="GO" id="GO:0005886">
    <property type="term" value="C:plasma membrane"/>
    <property type="evidence" value="ECO:0007669"/>
    <property type="project" value="UniProtKB-SubCell"/>
</dbReference>
<feature type="transmembrane region" description="Helical" evidence="14">
    <location>
        <begin position="114"/>
        <end position="140"/>
    </location>
</feature>
<protein>
    <recommendedName>
        <fullName evidence="4 14">Undecaprenyl-diphosphatase</fullName>
        <ecNumber evidence="3 14">3.6.1.27</ecNumber>
    </recommendedName>
    <alternativeName>
        <fullName evidence="12 14">Bacitracin resistance protein</fullName>
    </alternativeName>
    <alternativeName>
        <fullName evidence="11 14">Undecaprenyl pyrophosphate phosphatase</fullName>
    </alternativeName>
</protein>
<keyword evidence="7 14" id="KW-0378">Hydrolase</keyword>
<evidence type="ECO:0000256" key="7">
    <source>
        <dbReference type="ARBA" id="ARBA00022801"/>
    </source>
</evidence>
<reference evidence="15 16" key="1">
    <citation type="submission" date="2020-08" db="EMBL/GenBank/DDBJ databases">
        <title>Genomic Encyclopedia of Type Strains, Phase IV (KMG-IV): sequencing the most valuable type-strain genomes for metagenomic binning, comparative biology and taxonomic classification.</title>
        <authorList>
            <person name="Goeker M."/>
        </authorList>
    </citation>
    <scope>NUCLEOTIDE SEQUENCE [LARGE SCALE GENOMIC DNA]</scope>
    <source>
        <strain evidence="15 16">DSM 18233</strain>
    </source>
</reference>
<evidence type="ECO:0000256" key="14">
    <source>
        <dbReference type="HAMAP-Rule" id="MF_01006"/>
    </source>
</evidence>
<dbReference type="GO" id="GO:0009252">
    <property type="term" value="P:peptidoglycan biosynthetic process"/>
    <property type="evidence" value="ECO:0007669"/>
    <property type="project" value="UniProtKB-KW"/>
</dbReference>
<evidence type="ECO:0000313" key="16">
    <source>
        <dbReference type="Proteomes" id="UP000543030"/>
    </source>
</evidence>
<keyword evidence="6 14" id="KW-0812">Transmembrane</keyword>
<keyword evidence="16" id="KW-1185">Reference proteome</keyword>
<organism evidence="15 16">
    <name type="scientific">Silvimonas terrae</name>
    <dbReference type="NCBI Taxonomy" id="300266"/>
    <lineage>
        <taxon>Bacteria</taxon>
        <taxon>Pseudomonadati</taxon>
        <taxon>Pseudomonadota</taxon>
        <taxon>Betaproteobacteria</taxon>
        <taxon>Neisseriales</taxon>
        <taxon>Chitinibacteraceae</taxon>
        <taxon>Silvimonas</taxon>
    </lineage>
</organism>
<evidence type="ECO:0000256" key="5">
    <source>
        <dbReference type="ARBA" id="ARBA00022475"/>
    </source>
</evidence>
<evidence type="ECO:0000313" key="15">
    <source>
        <dbReference type="EMBL" id="MBB5190535.1"/>
    </source>
</evidence>
<comment type="function">
    <text evidence="14">Catalyzes the dephosphorylation of undecaprenyl diphosphate (UPP). Confers resistance to bacitracin.</text>
</comment>
<keyword evidence="9 14" id="KW-0472">Membrane</keyword>
<dbReference type="Pfam" id="PF02673">
    <property type="entry name" value="BacA"/>
    <property type="match status" value="1"/>
</dbReference>
<evidence type="ECO:0000256" key="3">
    <source>
        <dbReference type="ARBA" id="ARBA00012374"/>
    </source>
</evidence>
<feature type="transmembrane region" description="Helical" evidence="14">
    <location>
        <begin position="192"/>
        <end position="212"/>
    </location>
</feature>
<evidence type="ECO:0000256" key="12">
    <source>
        <dbReference type="ARBA" id="ARBA00032932"/>
    </source>
</evidence>
<dbReference type="EC" id="3.6.1.27" evidence="3 14"/>
<evidence type="ECO:0000256" key="6">
    <source>
        <dbReference type="ARBA" id="ARBA00022692"/>
    </source>
</evidence>
<comment type="miscellaneous">
    <text evidence="14">Bacitracin is thought to be involved in the inhibition of peptidoglycan synthesis by sequestering undecaprenyl diphosphate, thereby reducing the pool of lipid carrier available.</text>
</comment>
<keyword evidence="5 14" id="KW-1003">Cell membrane</keyword>
<dbReference type="PANTHER" id="PTHR30622">
    <property type="entry name" value="UNDECAPRENYL-DIPHOSPHATASE"/>
    <property type="match status" value="1"/>
</dbReference>
<evidence type="ECO:0000256" key="2">
    <source>
        <dbReference type="ARBA" id="ARBA00010621"/>
    </source>
</evidence>
<evidence type="ECO:0000256" key="9">
    <source>
        <dbReference type="ARBA" id="ARBA00023136"/>
    </source>
</evidence>
<dbReference type="EMBL" id="JACHHN010000002">
    <property type="protein sequence ID" value="MBB5190535.1"/>
    <property type="molecule type" value="Genomic_DNA"/>
</dbReference>
<dbReference type="GO" id="GO:0046677">
    <property type="term" value="P:response to antibiotic"/>
    <property type="evidence" value="ECO:0007669"/>
    <property type="project" value="UniProtKB-UniRule"/>
</dbReference>
<dbReference type="PANTHER" id="PTHR30622:SF4">
    <property type="entry name" value="UNDECAPRENYL-DIPHOSPHATASE"/>
    <property type="match status" value="1"/>
</dbReference>
<comment type="catalytic activity">
    <reaction evidence="13 14">
        <text>di-trans,octa-cis-undecaprenyl diphosphate + H2O = di-trans,octa-cis-undecaprenyl phosphate + phosphate + H(+)</text>
        <dbReference type="Rhea" id="RHEA:28094"/>
        <dbReference type="ChEBI" id="CHEBI:15377"/>
        <dbReference type="ChEBI" id="CHEBI:15378"/>
        <dbReference type="ChEBI" id="CHEBI:43474"/>
        <dbReference type="ChEBI" id="CHEBI:58405"/>
        <dbReference type="ChEBI" id="CHEBI:60392"/>
        <dbReference type="EC" id="3.6.1.27"/>
    </reaction>
</comment>
<keyword evidence="14" id="KW-0573">Peptidoglycan synthesis</keyword>
<name>A0A840RB12_9NEIS</name>
<dbReference type="HAMAP" id="MF_01006">
    <property type="entry name" value="Undec_diphosphatase"/>
    <property type="match status" value="1"/>
</dbReference>
<feature type="transmembrane region" description="Helical" evidence="14">
    <location>
        <begin position="256"/>
        <end position="274"/>
    </location>
</feature>
<keyword evidence="10 14" id="KW-0046">Antibiotic resistance</keyword>
<proteinExistence type="inferred from homology"/>
<evidence type="ECO:0000256" key="13">
    <source>
        <dbReference type="ARBA" id="ARBA00047594"/>
    </source>
</evidence>
<keyword evidence="14" id="KW-0133">Cell shape</keyword>
<dbReference type="GO" id="GO:0008360">
    <property type="term" value="P:regulation of cell shape"/>
    <property type="evidence" value="ECO:0007669"/>
    <property type="project" value="UniProtKB-KW"/>
</dbReference>
<dbReference type="NCBIfam" id="NF001397">
    <property type="entry name" value="PRK00281.3-4"/>
    <property type="match status" value="1"/>
</dbReference>
<comment type="similarity">
    <text evidence="2 14">Belongs to the UppP family.</text>
</comment>
<feature type="transmembrane region" description="Helical" evidence="14">
    <location>
        <begin position="224"/>
        <end position="244"/>
    </location>
</feature>
<evidence type="ECO:0000256" key="11">
    <source>
        <dbReference type="ARBA" id="ARBA00032707"/>
    </source>
</evidence>
<evidence type="ECO:0000256" key="8">
    <source>
        <dbReference type="ARBA" id="ARBA00022989"/>
    </source>
</evidence>
<accession>A0A840RB12</accession>
<keyword evidence="8 14" id="KW-1133">Transmembrane helix</keyword>
<dbReference type="GO" id="GO:0071555">
    <property type="term" value="P:cell wall organization"/>
    <property type="evidence" value="ECO:0007669"/>
    <property type="project" value="UniProtKB-KW"/>
</dbReference>
<dbReference type="InterPro" id="IPR003824">
    <property type="entry name" value="UppP"/>
</dbReference>
<sequence length="277" mass="29867">MGLQLESILFAIMQGVSELFPVSSLGHGVVVPDLLHWQMDTRSEQFLPFMVVLHLGTALALLAYFYKDWIELFRNFFKGGGNPNNALARPLWLMVAGTIPAGLLGLLLEKKIKLLFGSSTIVLVVLVINGIMLIAGERLVRRTTGGRKLEDLTFAGAIKIGFAQSLALVPGISRSGSTLLGGLSQGLSYEAAARFSFLLATPIILAASLLEVPKAMHEAGPLPFGQMALCGLIAGICAYISTWALMRYFKMHEVKALSPFGWYCIALGILGLAVKFA</sequence>
<dbReference type="Proteomes" id="UP000543030">
    <property type="component" value="Unassembled WGS sequence"/>
</dbReference>
<comment type="subcellular location">
    <subcellularLocation>
        <location evidence="1 14">Cell membrane</location>
        <topology evidence="1 14">Multi-pass membrane protein</topology>
    </subcellularLocation>
</comment>
<dbReference type="RefSeq" id="WP_184098648.1">
    <property type="nucleotide sequence ID" value="NZ_JACHHN010000002.1"/>
</dbReference>
<evidence type="ECO:0000256" key="10">
    <source>
        <dbReference type="ARBA" id="ARBA00023251"/>
    </source>
</evidence>
<feature type="transmembrane region" description="Helical" evidence="14">
    <location>
        <begin position="46"/>
        <end position="66"/>
    </location>
</feature>